<dbReference type="InterPro" id="IPR036563">
    <property type="entry name" value="MoaE_sf"/>
</dbReference>
<dbReference type="InterPro" id="IPR003448">
    <property type="entry name" value="Mopterin_biosynth_MoaE"/>
</dbReference>
<evidence type="ECO:0000256" key="4">
    <source>
        <dbReference type="ARBA" id="ARBA00013858"/>
    </source>
</evidence>
<sequence>MSMAVELHEREFDPAALLAQFSSELDDEGAVVSFTGRARSRAKDGGEVDALILEKYRSVTLASMRAIAEEAHTHFPISKSHVVHRVGRIFPGEPIVFVATASAHRRAAFEAADYMMDRLKTEAVFWKREECESGSSWIEPTSQDHLDNARWDRRASEDLCRESMKA</sequence>
<comment type="subunit">
    <text evidence="7">Heterotetramer of 2 MoaD subunits and 2 MoaE subunits. Also stable as homodimer. The enzyme changes between these two forms during catalysis.</text>
</comment>
<keyword evidence="14" id="KW-1185">Reference proteome</keyword>
<dbReference type="EMBL" id="CP064654">
    <property type="protein sequence ID" value="QPC98212.1"/>
    <property type="molecule type" value="Genomic_DNA"/>
</dbReference>
<dbReference type="CDD" id="cd00756">
    <property type="entry name" value="MoaE"/>
    <property type="match status" value="1"/>
</dbReference>
<dbReference type="GO" id="GO:0006777">
    <property type="term" value="P:Mo-molybdopterin cofactor biosynthetic process"/>
    <property type="evidence" value="ECO:0007669"/>
    <property type="project" value="UniProtKB-KW"/>
</dbReference>
<gene>
    <name evidence="13" type="ORF">IRL76_10085</name>
</gene>
<accession>A0A7S8F317</accession>
<evidence type="ECO:0000256" key="8">
    <source>
        <dbReference type="ARBA" id="ARBA00029745"/>
    </source>
</evidence>
<proteinExistence type="inferred from homology"/>
<evidence type="ECO:0000256" key="3">
    <source>
        <dbReference type="ARBA" id="ARBA00011950"/>
    </source>
</evidence>
<comment type="catalytic activity">
    <reaction evidence="12">
        <text>2 [molybdopterin-synthase sulfur-carrier protein]-C-terminal-Gly-aminoethanethioate + cyclic pyranopterin phosphate + H2O = molybdopterin + 2 [molybdopterin-synthase sulfur-carrier protein]-C-terminal Gly-Gly + 2 H(+)</text>
        <dbReference type="Rhea" id="RHEA:26333"/>
        <dbReference type="Rhea" id="RHEA-COMP:12202"/>
        <dbReference type="Rhea" id="RHEA-COMP:19907"/>
        <dbReference type="ChEBI" id="CHEBI:15377"/>
        <dbReference type="ChEBI" id="CHEBI:15378"/>
        <dbReference type="ChEBI" id="CHEBI:58698"/>
        <dbReference type="ChEBI" id="CHEBI:59648"/>
        <dbReference type="ChEBI" id="CHEBI:90778"/>
        <dbReference type="ChEBI" id="CHEBI:232372"/>
        <dbReference type="EC" id="2.8.1.12"/>
    </reaction>
</comment>
<evidence type="ECO:0000256" key="2">
    <source>
        <dbReference type="ARBA" id="ARBA00005426"/>
    </source>
</evidence>
<dbReference type="Gene3D" id="3.90.1170.40">
    <property type="entry name" value="Molybdopterin biosynthesis MoaE subunit"/>
    <property type="match status" value="1"/>
</dbReference>
<evidence type="ECO:0000256" key="7">
    <source>
        <dbReference type="ARBA" id="ARBA00026066"/>
    </source>
</evidence>
<protein>
    <recommendedName>
        <fullName evidence="4">Molybdopterin synthase catalytic subunit</fullName>
        <ecNumber evidence="3">2.8.1.12</ecNumber>
    </recommendedName>
    <alternativeName>
        <fullName evidence="10">MPT synthase subunit 2</fullName>
    </alternativeName>
    <alternativeName>
        <fullName evidence="8">Molybdenum cofactor biosynthesis protein E</fullName>
    </alternativeName>
    <alternativeName>
        <fullName evidence="9">Molybdopterin-converting factor large subunit</fullName>
    </alternativeName>
    <alternativeName>
        <fullName evidence="11">Molybdopterin-converting factor subunit 2</fullName>
    </alternativeName>
</protein>
<evidence type="ECO:0000256" key="12">
    <source>
        <dbReference type="ARBA" id="ARBA00049878"/>
    </source>
</evidence>
<reference evidence="13 14" key="1">
    <citation type="submission" date="2020-11" db="EMBL/GenBank/DDBJ databases">
        <title>The genome sequence of Erythrobacter sp. 6D36.</title>
        <authorList>
            <person name="Liu Y."/>
        </authorList>
    </citation>
    <scope>NUCLEOTIDE SEQUENCE [LARGE SCALE GENOMIC DNA]</scope>
    <source>
        <strain evidence="13 14">6D36</strain>
    </source>
</reference>
<dbReference type="GO" id="GO:0030366">
    <property type="term" value="F:molybdopterin synthase activity"/>
    <property type="evidence" value="ECO:0007669"/>
    <property type="project" value="UniProtKB-EC"/>
</dbReference>
<comment type="function">
    <text evidence="6">Converts molybdopterin precursor Z into molybdopterin. This requires the incorporation of two sulfur atoms into precursor Z to generate a dithiolene group. The sulfur is provided by MoaD.</text>
</comment>
<evidence type="ECO:0000256" key="1">
    <source>
        <dbReference type="ARBA" id="ARBA00005046"/>
    </source>
</evidence>
<dbReference type="KEGG" id="qso:IRL76_10085"/>
<dbReference type="SUPFAM" id="SSF54690">
    <property type="entry name" value="Molybdopterin synthase subunit MoaE"/>
    <property type="match status" value="1"/>
</dbReference>
<comment type="similarity">
    <text evidence="2">Belongs to the MoaE family.</text>
</comment>
<dbReference type="UniPathway" id="UPA00344"/>
<organism evidence="13 14">
    <name type="scientific">Qipengyuania soli</name>
    <dbReference type="NCBI Taxonomy" id="2782568"/>
    <lineage>
        <taxon>Bacteria</taxon>
        <taxon>Pseudomonadati</taxon>
        <taxon>Pseudomonadota</taxon>
        <taxon>Alphaproteobacteria</taxon>
        <taxon>Sphingomonadales</taxon>
        <taxon>Erythrobacteraceae</taxon>
        <taxon>Qipengyuania</taxon>
    </lineage>
</organism>
<evidence type="ECO:0000313" key="13">
    <source>
        <dbReference type="EMBL" id="QPC98212.1"/>
    </source>
</evidence>
<keyword evidence="5" id="KW-0501">Molybdenum cofactor biosynthesis</keyword>
<evidence type="ECO:0000256" key="9">
    <source>
        <dbReference type="ARBA" id="ARBA00030407"/>
    </source>
</evidence>
<dbReference type="EC" id="2.8.1.12" evidence="3"/>
<dbReference type="RefSeq" id="WP_200981219.1">
    <property type="nucleotide sequence ID" value="NZ_CP064654.1"/>
</dbReference>
<evidence type="ECO:0000256" key="6">
    <source>
        <dbReference type="ARBA" id="ARBA00025448"/>
    </source>
</evidence>
<dbReference type="AlphaFoldDB" id="A0A7S8F317"/>
<name>A0A7S8F317_9SPHN</name>
<evidence type="ECO:0000256" key="5">
    <source>
        <dbReference type="ARBA" id="ARBA00023150"/>
    </source>
</evidence>
<dbReference type="PANTHER" id="PTHR23404">
    <property type="entry name" value="MOLYBDOPTERIN SYNTHASE RELATED"/>
    <property type="match status" value="1"/>
</dbReference>
<evidence type="ECO:0000256" key="10">
    <source>
        <dbReference type="ARBA" id="ARBA00030781"/>
    </source>
</evidence>
<dbReference type="Pfam" id="PF02391">
    <property type="entry name" value="MoaE"/>
    <property type="match status" value="1"/>
</dbReference>
<evidence type="ECO:0000313" key="14">
    <source>
        <dbReference type="Proteomes" id="UP000594459"/>
    </source>
</evidence>
<comment type="pathway">
    <text evidence="1">Cofactor biosynthesis; molybdopterin biosynthesis.</text>
</comment>
<dbReference type="Proteomes" id="UP000594459">
    <property type="component" value="Chromosome"/>
</dbReference>
<evidence type="ECO:0000256" key="11">
    <source>
        <dbReference type="ARBA" id="ARBA00032474"/>
    </source>
</evidence>